<evidence type="ECO:0000256" key="5">
    <source>
        <dbReference type="SAM" id="Phobius"/>
    </source>
</evidence>
<gene>
    <name evidence="6" type="ORF">KK1_005371</name>
</gene>
<dbReference type="AlphaFoldDB" id="A0A151U0F6"/>
<organism evidence="6 7">
    <name type="scientific">Cajanus cajan</name>
    <name type="common">Pigeon pea</name>
    <name type="synonym">Cajanus indicus</name>
    <dbReference type="NCBI Taxonomy" id="3821"/>
    <lineage>
        <taxon>Eukaryota</taxon>
        <taxon>Viridiplantae</taxon>
        <taxon>Streptophyta</taxon>
        <taxon>Embryophyta</taxon>
        <taxon>Tracheophyta</taxon>
        <taxon>Spermatophyta</taxon>
        <taxon>Magnoliopsida</taxon>
        <taxon>eudicotyledons</taxon>
        <taxon>Gunneridae</taxon>
        <taxon>Pentapetalae</taxon>
        <taxon>rosids</taxon>
        <taxon>fabids</taxon>
        <taxon>Fabales</taxon>
        <taxon>Fabaceae</taxon>
        <taxon>Papilionoideae</taxon>
        <taxon>50 kb inversion clade</taxon>
        <taxon>NPAAA clade</taxon>
        <taxon>indigoferoid/millettioid clade</taxon>
        <taxon>Phaseoleae</taxon>
        <taxon>Cajanus</taxon>
    </lineage>
</organism>
<evidence type="ECO:0000313" key="7">
    <source>
        <dbReference type="Proteomes" id="UP000075243"/>
    </source>
</evidence>
<evidence type="ECO:0000313" key="6">
    <source>
        <dbReference type="EMBL" id="KYP72770.1"/>
    </source>
</evidence>
<feature type="transmembrane region" description="Helical" evidence="5">
    <location>
        <begin position="99"/>
        <end position="117"/>
    </location>
</feature>
<evidence type="ECO:0000256" key="2">
    <source>
        <dbReference type="ARBA" id="ARBA00022692"/>
    </source>
</evidence>
<name>A0A151U0F6_CAJCA</name>
<evidence type="ECO:0000256" key="3">
    <source>
        <dbReference type="ARBA" id="ARBA00022989"/>
    </source>
</evidence>
<dbReference type="PANTHER" id="PTHR23294">
    <property type="entry name" value="ET TRANSLATION PRODUCT-RELATED"/>
    <property type="match status" value="1"/>
</dbReference>
<feature type="transmembrane region" description="Helical" evidence="5">
    <location>
        <begin position="137"/>
        <end position="160"/>
    </location>
</feature>
<dbReference type="PANTHER" id="PTHR23294:SF59">
    <property type="entry name" value="UNC93-LIKE PROTEIN C922.05C"/>
    <property type="match status" value="1"/>
</dbReference>
<keyword evidence="3 5" id="KW-1133">Transmembrane helix</keyword>
<protein>
    <submittedName>
        <fullName evidence="6">UNC93-like protein C922.05c family</fullName>
    </submittedName>
</protein>
<dbReference type="EMBL" id="CM003604">
    <property type="protein sequence ID" value="KYP72770.1"/>
    <property type="molecule type" value="Genomic_DNA"/>
</dbReference>
<comment type="subcellular location">
    <subcellularLocation>
        <location evidence="1">Membrane</location>
        <topology evidence="1">Multi-pass membrane protein</topology>
    </subcellularLocation>
</comment>
<keyword evidence="4 5" id="KW-0472">Membrane</keyword>
<evidence type="ECO:0000256" key="1">
    <source>
        <dbReference type="ARBA" id="ARBA00004141"/>
    </source>
</evidence>
<reference evidence="6 7" key="1">
    <citation type="journal article" date="2012" name="Nat. Biotechnol.">
        <title>Draft genome sequence of pigeonpea (Cajanus cajan), an orphan legume crop of resource-poor farmers.</title>
        <authorList>
            <person name="Varshney R.K."/>
            <person name="Chen W."/>
            <person name="Li Y."/>
            <person name="Bharti A.K."/>
            <person name="Saxena R.K."/>
            <person name="Schlueter J.A."/>
            <person name="Donoghue M.T."/>
            <person name="Azam S."/>
            <person name="Fan G."/>
            <person name="Whaley A.M."/>
            <person name="Farmer A.D."/>
            <person name="Sheridan J."/>
            <person name="Iwata A."/>
            <person name="Tuteja R."/>
            <person name="Penmetsa R.V."/>
            <person name="Wu W."/>
            <person name="Upadhyaya H.D."/>
            <person name="Yang S.P."/>
            <person name="Shah T."/>
            <person name="Saxena K.B."/>
            <person name="Michael T."/>
            <person name="McCombie W.R."/>
            <person name="Yang B."/>
            <person name="Zhang G."/>
            <person name="Yang H."/>
            <person name="Wang J."/>
            <person name="Spillane C."/>
            <person name="Cook D.R."/>
            <person name="May G.D."/>
            <person name="Xu X."/>
            <person name="Jackson S.A."/>
        </authorList>
    </citation>
    <scope>NUCLEOTIDE SEQUENCE [LARGE SCALE GENOMIC DNA]</scope>
    <source>
        <strain evidence="7">cv. Asha</strain>
    </source>
</reference>
<dbReference type="Proteomes" id="UP000075243">
    <property type="component" value="Chromosome 2"/>
</dbReference>
<feature type="transmembrane region" description="Helical" evidence="5">
    <location>
        <begin position="312"/>
        <end position="332"/>
    </location>
</feature>
<feature type="transmembrane region" description="Helical" evidence="5">
    <location>
        <begin position="239"/>
        <end position="258"/>
    </location>
</feature>
<sequence length="335" mass="37324">MEIKNNQAPKTLIRFEAQLTTISTQPHSLQQLPHRPLHHLLHILHPRTPPNYTPPWMLHLCSLHFLLPLLQPPPPPGLLWAAQGPIITSYSPTIVEGTYIYIFWTIFNMGGVIGGLIPFNLNYHRTEAASVNDGNNVAFMCFMSLGTLLSLAILPACKVARDDGSRCTSMLYSNVSTECVEVLKLFFNWNVLLLVPAAWSSNFVYPYQFNDVNGVLFNLRTRGLNSACYWGEEKGVRGLVGVVVVAVLGSVIWGSALANQLKSWIFKHSGSHFYWVIGALADDSEILTRYSAGAAVAWQVDEHKVSFMSQLIVNWVLATISYPLLFVLVMSVKDA</sequence>
<keyword evidence="2 5" id="KW-0812">Transmembrane</keyword>
<evidence type="ECO:0000256" key="4">
    <source>
        <dbReference type="ARBA" id="ARBA00023136"/>
    </source>
</evidence>
<keyword evidence="7" id="KW-1185">Reference proteome</keyword>
<dbReference type="GO" id="GO:0016020">
    <property type="term" value="C:membrane"/>
    <property type="evidence" value="ECO:0007669"/>
    <property type="project" value="UniProtKB-SubCell"/>
</dbReference>
<accession>A0A151U0F6</accession>
<dbReference type="InterPro" id="IPR051617">
    <property type="entry name" value="UNC-93-like_regulator"/>
</dbReference>
<dbReference type="STRING" id="3821.A0A151U0F6"/>
<proteinExistence type="predicted"/>
<dbReference type="Gramene" id="C.cajan_05241.t">
    <property type="protein sequence ID" value="C.cajan_05241.t"/>
    <property type="gene ID" value="C.cajan_05241"/>
</dbReference>